<dbReference type="InterPro" id="IPR011992">
    <property type="entry name" value="EF-hand-dom_pair"/>
</dbReference>
<dbReference type="AlphaFoldDB" id="A0A0P0P048"/>
<evidence type="ECO:0000259" key="2">
    <source>
        <dbReference type="PROSITE" id="PS50222"/>
    </source>
</evidence>
<dbReference type="PROSITE" id="PS50222">
    <property type="entry name" value="EF_HAND_2"/>
    <property type="match status" value="1"/>
</dbReference>
<gene>
    <name evidence="3" type="ORF">AQ619_10830</name>
</gene>
<dbReference type="OrthoDB" id="113323at2"/>
<sequence length="97" mass="10023">MRRTIIAAALASITTLAAGAAMAQMPPPAEIIKAWDKNADGVVDKAEWVAAGRPEDRFAMVDADHDGKVTADELAAAMARMRASQPGGGAPPAEPKN</sequence>
<dbReference type="InterPro" id="IPR002048">
    <property type="entry name" value="EF_hand_dom"/>
</dbReference>
<dbReference type="RefSeq" id="WP_062147155.1">
    <property type="nucleotide sequence ID" value="NZ_CP013002.1"/>
</dbReference>
<feature type="chain" id="PRO_5006052587" description="EF-hand domain-containing protein" evidence="1">
    <location>
        <begin position="24"/>
        <end position="97"/>
    </location>
</feature>
<dbReference type="InterPro" id="IPR018247">
    <property type="entry name" value="EF_Hand_1_Ca_BS"/>
</dbReference>
<dbReference type="EMBL" id="CP013002">
    <property type="protein sequence ID" value="ALL13789.1"/>
    <property type="molecule type" value="Genomic_DNA"/>
</dbReference>
<proteinExistence type="predicted"/>
<dbReference type="GO" id="GO:0005509">
    <property type="term" value="F:calcium ion binding"/>
    <property type="evidence" value="ECO:0007669"/>
    <property type="project" value="InterPro"/>
</dbReference>
<dbReference type="Gene3D" id="1.10.238.10">
    <property type="entry name" value="EF-hand"/>
    <property type="match status" value="1"/>
</dbReference>
<evidence type="ECO:0000256" key="1">
    <source>
        <dbReference type="SAM" id="SignalP"/>
    </source>
</evidence>
<dbReference type="SUPFAM" id="SSF47473">
    <property type="entry name" value="EF-hand"/>
    <property type="match status" value="1"/>
</dbReference>
<dbReference type="KEGG" id="chq:AQ619_10830"/>
<keyword evidence="4" id="KW-1185">Reference proteome</keyword>
<evidence type="ECO:0000313" key="3">
    <source>
        <dbReference type="EMBL" id="ALL13789.1"/>
    </source>
</evidence>
<dbReference type="Proteomes" id="UP000056905">
    <property type="component" value="Chromosome"/>
</dbReference>
<feature type="signal peptide" evidence="1">
    <location>
        <begin position="1"/>
        <end position="23"/>
    </location>
</feature>
<protein>
    <recommendedName>
        <fullName evidence="2">EF-hand domain-containing protein</fullName>
    </recommendedName>
</protein>
<accession>A0A0P0P048</accession>
<dbReference type="Pfam" id="PF00036">
    <property type="entry name" value="EF-hand_1"/>
    <property type="match status" value="1"/>
</dbReference>
<keyword evidence="1" id="KW-0732">Signal</keyword>
<dbReference type="Pfam" id="PF13202">
    <property type="entry name" value="EF-hand_5"/>
    <property type="match status" value="1"/>
</dbReference>
<evidence type="ECO:0000313" key="4">
    <source>
        <dbReference type="Proteomes" id="UP000056905"/>
    </source>
</evidence>
<dbReference type="PROSITE" id="PS00018">
    <property type="entry name" value="EF_HAND_1"/>
    <property type="match status" value="1"/>
</dbReference>
<organism evidence="3 4">
    <name type="scientific">Caulobacter henricii</name>
    <dbReference type="NCBI Taxonomy" id="69395"/>
    <lineage>
        <taxon>Bacteria</taxon>
        <taxon>Pseudomonadati</taxon>
        <taxon>Pseudomonadota</taxon>
        <taxon>Alphaproteobacteria</taxon>
        <taxon>Caulobacterales</taxon>
        <taxon>Caulobacteraceae</taxon>
        <taxon>Caulobacter</taxon>
    </lineage>
</organism>
<feature type="domain" description="EF-hand" evidence="2">
    <location>
        <begin position="49"/>
        <end position="84"/>
    </location>
</feature>
<name>A0A0P0P048_9CAUL</name>
<dbReference type="SMART" id="SM00054">
    <property type="entry name" value="EFh"/>
    <property type="match status" value="1"/>
</dbReference>
<reference evidence="3 4" key="1">
    <citation type="submission" date="2015-10" db="EMBL/GenBank/DDBJ databases">
        <title>Conservation of the essential genome among Caulobacter and Brevundimonas species.</title>
        <authorList>
            <person name="Scott D."/>
            <person name="Ely B."/>
        </authorList>
    </citation>
    <scope>NUCLEOTIDE SEQUENCE [LARGE SCALE GENOMIC DNA]</scope>
    <source>
        <strain evidence="3 4">CB4</strain>
    </source>
</reference>
<dbReference type="STRING" id="69395.AQ619_10830"/>